<dbReference type="RefSeq" id="WP_133343553.1">
    <property type="nucleotide sequence ID" value="NZ_SMZO01000035.1"/>
</dbReference>
<gene>
    <name evidence="13" type="primary">atpF</name>
    <name evidence="17" type="ORF">E2L05_14135</name>
</gene>
<comment type="function">
    <text evidence="11">Component of the F(0) channel, it forms part of the peripheral stalk, linking F(1) to F(0). The b'-subunit is a diverged and duplicated form of b found in plants and photosynthetic bacteria.</text>
</comment>
<evidence type="ECO:0000256" key="9">
    <source>
        <dbReference type="ARBA" id="ARBA00023310"/>
    </source>
</evidence>
<comment type="caution">
    <text evidence="17">The sequence shown here is derived from an EMBL/GenBank/DDBJ whole genome shotgun (WGS) entry which is preliminary data.</text>
</comment>
<organism evidence="17 18">
    <name type="scientific">Meridianimarinicoccus aquatilis</name>
    <dbReference type="NCBI Taxonomy" id="2552766"/>
    <lineage>
        <taxon>Bacteria</taxon>
        <taxon>Pseudomonadati</taxon>
        <taxon>Pseudomonadota</taxon>
        <taxon>Alphaproteobacteria</taxon>
        <taxon>Rhodobacterales</taxon>
        <taxon>Paracoccaceae</taxon>
        <taxon>Meridianimarinicoccus</taxon>
    </lineage>
</organism>
<dbReference type="Pfam" id="PF00430">
    <property type="entry name" value="ATP-synt_B"/>
    <property type="match status" value="1"/>
</dbReference>
<evidence type="ECO:0000256" key="12">
    <source>
        <dbReference type="ARBA" id="ARBA00037847"/>
    </source>
</evidence>
<keyword evidence="6 13" id="KW-1133">Transmembrane helix</keyword>
<evidence type="ECO:0000256" key="4">
    <source>
        <dbReference type="ARBA" id="ARBA00022692"/>
    </source>
</evidence>
<keyword evidence="8 13" id="KW-0472">Membrane</keyword>
<dbReference type="GO" id="GO:0005886">
    <property type="term" value="C:plasma membrane"/>
    <property type="evidence" value="ECO:0007669"/>
    <property type="project" value="UniProtKB-SubCell"/>
</dbReference>
<keyword evidence="4 13" id="KW-0812">Transmembrane</keyword>
<keyword evidence="5 13" id="KW-0375">Hydrogen ion transport</keyword>
<protein>
    <recommendedName>
        <fullName evidence="13">ATP synthase subunit b</fullName>
    </recommendedName>
    <alternativeName>
        <fullName evidence="13">ATP synthase F(0) sector subunit b</fullName>
    </alternativeName>
    <alternativeName>
        <fullName evidence="13">ATPase subunit I</fullName>
    </alternativeName>
    <alternativeName>
        <fullName evidence="13">F-type ATPase subunit b</fullName>
        <shortName evidence="13">F-ATPase subunit b</shortName>
    </alternativeName>
</protein>
<evidence type="ECO:0000256" key="14">
    <source>
        <dbReference type="RuleBase" id="RU003848"/>
    </source>
</evidence>
<dbReference type="Proteomes" id="UP000294562">
    <property type="component" value="Unassembled WGS sequence"/>
</dbReference>
<name>A0A4R6ATR3_9RHOB</name>
<dbReference type="GO" id="GO:0045259">
    <property type="term" value="C:proton-transporting ATP synthase complex"/>
    <property type="evidence" value="ECO:0007669"/>
    <property type="project" value="UniProtKB-KW"/>
</dbReference>
<evidence type="ECO:0000256" key="6">
    <source>
        <dbReference type="ARBA" id="ARBA00022989"/>
    </source>
</evidence>
<evidence type="ECO:0000256" key="1">
    <source>
        <dbReference type="ARBA" id="ARBA00005513"/>
    </source>
</evidence>
<sequence>MANTTEAAHGAAGSHGADAAHGAAAGGHGAEAAGMPQLEFGTFPNQIFWLIVALVAIYFILSKVALPRIAGILADRQDAITNDIAAAEELKLKAHEAEAAYDKALADARSEAMRIANETRAAMQAELDEAIAKADADIGERAAESEKAISEIRASAMESVEAVAKDTTGALVAALGGTADEGRINAAVDARLKG</sequence>
<evidence type="ECO:0000313" key="17">
    <source>
        <dbReference type="EMBL" id="TDL86108.1"/>
    </source>
</evidence>
<dbReference type="InterPro" id="IPR002146">
    <property type="entry name" value="ATP_synth_b/b'su_bac/chlpt"/>
</dbReference>
<comment type="subcellular location">
    <subcellularLocation>
        <location evidence="13">Cell membrane</location>
        <topology evidence="13">Single-pass membrane protein</topology>
    </subcellularLocation>
    <subcellularLocation>
        <location evidence="12">Endomembrane system</location>
        <topology evidence="12">Single-pass membrane protein</topology>
    </subcellularLocation>
</comment>
<evidence type="ECO:0000256" key="2">
    <source>
        <dbReference type="ARBA" id="ARBA00022448"/>
    </source>
</evidence>
<feature type="compositionally biased region" description="Low complexity" evidence="16">
    <location>
        <begin position="7"/>
        <end position="23"/>
    </location>
</feature>
<evidence type="ECO:0000313" key="18">
    <source>
        <dbReference type="Proteomes" id="UP000294562"/>
    </source>
</evidence>
<dbReference type="PANTHER" id="PTHR33445">
    <property type="entry name" value="ATP SYNTHASE SUBUNIT B', CHLOROPLASTIC"/>
    <property type="match status" value="1"/>
</dbReference>
<dbReference type="GO" id="GO:0046933">
    <property type="term" value="F:proton-transporting ATP synthase activity, rotational mechanism"/>
    <property type="evidence" value="ECO:0007669"/>
    <property type="project" value="UniProtKB-UniRule"/>
</dbReference>
<dbReference type="GO" id="GO:0012505">
    <property type="term" value="C:endomembrane system"/>
    <property type="evidence" value="ECO:0007669"/>
    <property type="project" value="UniProtKB-SubCell"/>
</dbReference>
<feature type="region of interest" description="Disordered" evidence="16">
    <location>
        <begin position="1"/>
        <end position="28"/>
    </location>
</feature>
<keyword evidence="13" id="KW-1003">Cell membrane</keyword>
<dbReference type="AlphaFoldDB" id="A0A4R6ATR3"/>
<evidence type="ECO:0000256" key="7">
    <source>
        <dbReference type="ARBA" id="ARBA00023065"/>
    </source>
</evidence>
<comment type="subunit">
    <text evidence="13">F-type ATPases have 2 components, F(1) - the catalytic core - and F(0) - the membrane proton channel. F(1) has five subunits: alpha(3), beta(3), gamma(1), delta(1), epsilon(1). F(0) has three main subunits: a(1), b(2) and c(10-14). The alpha and beta chains form an alternating ring which encloses part of the gamma chain. F(1) is attached to F(0) by a central stalk formed by the gamma and epsilon chains, while a peripheral stalk is formed by the delta and b chains.</text>
</comment>
<dbReference type="PANTHER" id="PTHR33445:SF1">
    <property type="entry name" value="ATP SYNTHASE SUBUNIT B"/>
    <property type="match status" value="1"/>
</dbReference>
<feature type="transmembrane region" description="Helical" evidence="13">
    <location>
        <begin position="47"/>
        <end position="66"/>
    </location>
</feature>
<evidence type="ECO:0000256" key="16">
    <source>
        <dbReference type="SAM" id="MobiDB-lite"/>
    </source>
</evidence>
<feature type="coiled-coil region" evidence="15">
    <location>
        <begin position="87"/>
        <end position="133"/>
    </location>
</feature>
<dbReference type="InterPro" id="IPR050059">
    <property type="entry name" value="ATP_synthase_B_chain"/>
</dbReference>
<proteinExistence type="inferred from homology"/>
<evidence type="ECO:0000256" key="3">
    <source>
        <dbReference type="ARBA" id="ARBA00022547"/>
    </source>
</evidence>
<keyword evidence="7 13" id="KW-0406">Ion transport</keyword>
<reference evidence="17 18" key="1">
    <citation type="submission" date="2019-03" db="EMBL/GenBank/DDBJ databases">
        <title>Rhodobacteraceae bacterium SM1902, a new member of the family Rhodobacteraceae isolated from Yantai.</title>
        <authorList>
            <person name="Sun Y."/>
        </authorList>
    </citation>
    <scope>NUCLEOTIDE SEQUENCE [LARGE SCALE GENOMIC DNA]</scope>
    <source>
        <strain evidence="17 18">SM1902</strain>
    </source>
</reference>
<keyword evidence="9 13" id="KW-0066">ATP synthesis</keyword>
<comment type="similarity">
    <text evidence="1 13 14">Belongs to the ATPase B chain family.</text>
</comment>
<keyword evidence="15" id="KW-0175">Coiled coil</keyword>
<dbReference type="OrthoDB" id="9805716at2"/>
<evidence type="ECO:0000256" key="11">
    <source>
        <dbReference type="ARBA" id="ARBA00025614"/>
    </source>
</evidence>
<dbReference type="CDD" id="cd06503">
    <property type="entry name" value="ATP-synt_Fo_b"/>
    <property type="match status" value="1"/>
</dbReference>
<accession>A0A4R6ATR3</accession>
<dbReference type="NCBIfam" id="NF009988">
    <property type="entry name" value="PRK13454.1"/>
    <property type="match status" value="1"/>
</dbReference>
<comment type="function">
    <text evidence="10 13">F(1)F(0) ATP synthase produces ATP from ADP in the presence of a proton or sodium gradient. F-type ATPases consist of two structural domains, F(1) containing the extramembraneous catalytic core and F(0) containing the membrane proton channel, linked together by a central stalk and a peripheral stalk. During catalysis, ATP synthesis in the catalytic domain of F(1) is coupled via a rotary mechanism of the central stalk subunits to proton translocation.</text>
</comment>
<evidence type="ECO:0000256" key="10">
    <source>
        <dbReference type="ARBA" id="ARBA00025198"/>
    </source>
</evidence>
<keyword evidence="18" id="KW-1185">Reference proteome</keyword>
<dbReference type="EMBL" id="SMZO01000035">
    <property type="protein sequence ID" value="TDL86108.1"/>
    <property type="molecule type" value="Genomic_DNA"/>
</dbReference>
<evidence type="ECO:0000256" key="15">
    <source>
        <dbReference type="SAM" id="Coils"/>
    </source>
</evidence>
<keyword evidence="3 13" id="KW-0138">CF(0)</keyword>
<dbReference type="HAMAP" id="MF_01398">
    <property type="entry name" value="ATP_synth_b_bprime"/>
    <property type="match status" value="1"/>
</dbReference>
<evidence type="ECO:0000256" key="13">
    <source>
        <dbReference type="HAMAP-Rule" id="MF_01398"/>
    </source>
</evidence>
<evidence type="ECO:0000256" key="5">
    <source>
        <dbReference type="ARBA" id="ARBA00022781"/>
    </source>
</evidence>
<evidence type="ECO:0000256" key="8">
    <source>
        <dbReference type="ARBA" id="ARBA00023136"/>
    </source>
</evidence>
<dbReference type="GO" id="GO:0046961">
    <property type="term" value="F:proton-transporting ATPase activity, rotational mechanism"/>
    <property type="evidence" value="ECO:0007669"/>
    <property type="project" value="TreeGrafter"/>
</dbReference>
<keyword evidence="2 13" id="KW-0813">Transport</keyword>